<evidence type="ECO:0000313" key="1">
    <source>
        <dbReference type="EMBL" id="ETT82876.1"/>
    </source>
</evidence>
<name>W4ESU4_9BACL</name>
<dbReference type="Proteomes" id="UP000019062">
    <property type="component" value="Unassembled WGS sequence"/>
</dbReference>
<dbReference type="Pfam" id="PF10719">
    <property type="entry name" value="ComFB"/>
    <property type="match status" value="1"/>
</dbReference>
<reference evidence="1 2" key="1">
    <citation type="journal article" date="2014" name="BMC Genomics">
        <title>Genomic comparison of sporeforming bacilli isolated from milk.</title>
        <authorList>
            <person name="Moreno Switt A.I."/>
            <person name="Andrus A.D."/>
            <person name="Ranieri M.L."/>
            <person name="Orsi R.H."/>
            <person name="Ivy R."/>
            <person name="den Bakker H.C."/>
            <person name="Martin N.H."/>
            <person name="Wiedmann M."/>
            <person name="Boor K.J."/>
        </authorList>
    </citation>
    <scope>NUCLEOTIDE SEQUENCE [LARGE SCALE GENOMIC DNA]</scope>
    <source>
        <strain evidence="1 2">FSL R5-213</strain>
    </source>
</reference>
<sequence>MTEQMKPSPVTEEVQLLNVTEEIVRGLVSFTIHGPDYPTFCRCQKCELDICAITLNHLDNHFVTTKEEREKVYAILKTPDSIEQINKQIIHAIHIVSHKSGH</sequence>
<dbReference type="RefSeq" id="WP_235175745.1">
    <property type="nucleotide sequence ID" value="NZ_ASQA01000033.1"/>
</dbReference>
<organism evidence="1 2">
    <name type="scientific">Viridibacillus arenosi FSL R5-213</name>
    <dbReference type="NCBI Taxonomy" id="1227360"/>
    <lineage>
        <taxon>Bacteria</taxon>
        <taxon>Bacillati</taxon>
        <taxon>Bacillota</taxon>
        <taxon>Bacilli</taxon>
        <taxon>Bacillales</taxon>
        <taxon>Caryophanaceae</taxon>
        <taxon>Viridibacillus</taxon>
    </lineage>
</organism>
<accession>W4ESU4</accession>
<evidence type="ECO:0000313" key="2">
    <source>
        <dbReference type="Proteomes" id="UP000019062"/>
    </source>
</evidence>
<dbReference type="InterPro" id="IPR019657">
    <property type="entry name" value="ComFB"/>
</dbReference>
<dbReference type="eggNOG" id="ENOG50332VF">
    <property type="taxonomic scope" value="Bacteria"/>
</dbReference>
<keyword evidence="2" id="KW-1185">Reference proteome</keyword>
<dbReference type="AlphaFoldDB" id="W4ESU4"/>
<gene>
    <name evidence="1" type="ORF">C176_13242</name>
</gene>
<evidence type="ECO:0008006" key="3">
    <source>
        <dbReference type="Google" id="ProtNLM"/>
    </source>
</evidence>
<dbReference type="EMBL" id="ASQA01000033">
    <property type="protein sequence ID" value="ETT82876.1"/>
    <property type="molecule type" value="Genomic_DNA"/>
</dbReference>
<comment type="caution">
    <text evidence="1">The sequence shown here is derived from an EMBL/GenBank/DDBJ whole genome shotgun (WGS) entry which is preliminary data.</text>
</comment>
<protein>
    <recommendedName>
        <fullName evidence="3">Competence protein ComFB</fullName>
    </recommendedName>
</protein>
<proteinExistence type="predicted"/>